<evidence type="ECO:0000256" key="1">
    <source>
        <dbReference type="SAM" id="SignalP"/>
    </source>
</evidence>
<evidence type="ECO:0000313" key="3">
    <source>
        <dbReference type="Proteomes" id="UP001314169"/>
    </source>
</evidence>
<protein>
    <recommendedName>
        <fullName evidence="4">Secreted protein</fullName>
    </recommendedName>
</protein>
<accession>A0ABN9Z6S3</accession>
<sequence length="105" mass="12000">MKGSIINMLISLSFLLANKPWDHLLPRLIGELKHCTQAHTLNKQHFRTKNSMFHDCTCYVPLLSTPPVPFRQIGFALENVIHPFRRPPFHLGTGGTKVVAIWEDI</sequence>
<reference evidence="2" key="1">
    <citation type="submission" date="2023-12" db="EMBL/GenBank/DDBJ databases">
        <authorList>
            <person name="Brown T."/>
        </authorList>
    </citation>
    <scope>NUCLEOTIDE SEQUENCE</scope>
</reference>
<evidence type="ECO:0008006" key="4">
    <source>
        <dbReference type="Google" id="ProtNLM"/>
    </source>
</evidence>
<dbReference type="Proteomes" id="UP001314169">
    <property type="component" value="Chromosome 10"/>
</dbReference>
<dbReference type="EMBL" id="OY882867">
    <property type="protein sequence ID" value="CAK6434040.1"/>
    <property type="molecule type" value="Genomic_DNA"/>
</dbReference>
<keyword evidence="1" id="KW-0732">Signal</keyword>
<feature type="chain" id="PRO_5046806130" description="Secreted protein" evidence="1">
    <location>
        <begin position="18"/>
        <end position="105"/>
    </location>
</feature>
<evidence type="ECO:0000313" key="2">
    <source>
        <dbReference type="EMBL" id="CAK6434040.1"/>
    </source>
</evidence>
<organism evidence="2 3">
    <name type="scientific">Pipistrellus nathusii</name>
    <name type="common">Nathusius' pipistrelle</name>
    <dbReference type="NCBI Taxonomy" id="59473"/>
    <lineage>
        <taxon>Eukaryota</taxon>
        <taxon>Metazoa</taxon>
        <taxon>Chordata</taxon>
        <taxon>Craniata</taxon>
        <taxon>Vertebrata</taxon>
        <taxon>Euteleostomi</taxon>
        <taxon>Mammalia</taxon>
        <taxon>Eutheria</taxon>
        <taxon>Laurasiatheria</taxon>
        <taxon>Chiroptera</taxon>
        <taxon>Yangochiroptera</taxon>
        <taxon>Vespertilionidae</taxon>
        <taxon>Pipistrellus</taxon>
    </lineage>
</organism>
<feature type="signal peptide" evidence="1">
    <location>
        <begin position="1"/>
        <end position="17"/>
    </location>
</feature>
<proteinExistence type="predicted"/>
<gene>
    <name evidence="2" type="ORF">MPIPNATIZW_LOCUS2346</name>
</gene>
<name>A0ABN9Z6S3_PIPNA</name>
<keyword evidence="3" id="KW-1185">Reference proteome</keyword>